<proteinExistence type="predicted"/>
<dbReference type="EMBL" id="QJPH01000413">
    <property type="protein sequence ID" value="PZN74766.1"/>
    <property type="molecule type" value="Genomic_DNA"/>
</dbReference>
<evidence type="ECO:0000256" key="3">
    <source>
        <dbReference type="ARBA" id="ARBA00022989"/>
    </source>
</evidence>
<feature type="transmembrane region" description="Helical" evidence="5">
    <location>
        <begin position="6"/>
        <end position="23"/>
    </location>
</feature>
<evidence type="ECO:0000256" key="4">
    <source>
        <dbReference type="ARBA" id="ARBA00023136"/>
    </source>
</evidence>
<comment type="subcellular location">
    <subcellularLocation>
        <location evidence="1">Membrane</location>
        <topology evidence="1">Multi-pass membrane protein</topology>
    </subcellularLocation>
</comment>
<dbReference type="PANTHER" id="PTHR33507">
    <property type="entry name" value="INNER MEMBRANE PROTEIN YBBJ"/>
    <property type="match status" value="1"/>
</dbReference>
<evidence type="ECO:0000256" key="5">
    <source>
        <dbReference type="SAM" id="Phobius"/>
    </source>
</evidence>
<evidence type="ECO:0000256" key="2">
    <source>
        <dbReference type="ARBA" id="ARBA00022692"/>
    </source>
</evidence>
<evidence type="ECO:0000313" key="8">
    <source>
        <dbReference type="Proteomes" id="UP000249396"/>
    </source>
</evidence>
<sequence>MPWDIVFWHWLAFAVFLLIVEVLAPGMFFLWMSQAAVVTGVLLFLFPSMGWEIQLFIFSVFSVLGIVAARRFFKRHPTESDQPLLNRRTAQYIGRVFTLDQPIINGQGKIKLDDSTWKIRGEDCTVGSKVKVVGADSVVLIVEKLH</sequence>
<evidence type="ECO:0000256" key="1">
    <source>
        <dbReference type="ARBA" id="ARBA00004141"/>
    </source>
</evidence>
<keyword evidence="2 5" id="KW-0812">Transmembrane</keyword>
<name>A0A2W4QUL3_9GAMM</name>
<comment type="caution">
    <text evidence="7">The sequence shown here is derived from an EMBL/GenBank/DDBJ whole genome shotgun (WGS) entry which is preliminary data.</text>
</comment>
<dbReference type="Pfam" id="PF01957">
    <property type="entry name" value="NfeD"/>
    <property type="match status" value="1"/>
</dbReference>
<dbReference type="GO" id="GO:0005886">
    <property type="term" value="C:plasma membrane"/>
    <property type="evidence" value="ECO:0007669"/>
    <property type="project" value="TreeGrafter"/>
</dbReference>
<dbReference type="InterPro" id="IPR002810">
    <property type="entry name" value="NfeD-like_C"/>
</dbReference>
<organism evidence="7 8">
    <name type="scientific">Candidatus Methylumidiphilus alinenensis</name>
    <dbReference type="NCBI Taxonomy" id="2202197"/>
    <lineage>
        <taxon>Bacteria</taxon>
        <taxon>Pseudomonadati</taxon>
        <taxon>Pseudomonadota</taxon>
        <taxon>Gammaproteobacteria</taxon>
        <taxon>Methylococcales</taxon>
        <taxon>Candidatus Methylumidiphilus</taxon>
    </lineage>
</organism>
<protein>
    <recommendedName>
        <fullName evidence="6">NfeD-like C-terminal domain-containing protein</fullName>
    </recommendedName>
</protein>
<dbReference type="PANTHER" id="PTHR33507:SF3">
    <property type="entry name" value="INNER MEMBRANE PROTEIN YBBJ"/>
    <property type="match status" value="1"/>
</dbReference>
<dbReference type="AlphaFoldDB" id="A0A2W4QUL3"/>
<gene>
    <name evidence="7" type="ORF">DM484_20355</name>
</gene>
<keyword evidence="4 5" id="KW-0472">Membrane</keyword>
<feature type="domain" description="NfeD-like C-terminal" evidence="6">
    <location>
        <begin position="90"/>
        <end position="144"/>
    </location>
</feature>
<dbReference type="Proteomes" id="UP000249396">
    <property type="component" value="Unassembled WGS sequence"/>
</dbReference>
<dbReference type="InterPro" id="IPR012340">
    <property type="entry name" value="NA-bd_OB-fold"/>
</dbReference>
<accession>A0A2W4QUL3</accession>
<evidence type="ECO:0000313" key="7">
    <source>
        <dbReference type="EMBL" id="PZN74766.1"/>
    </source>
</evidence>
<keyword evidence="3 5" id="KW-1133">Transmembrane helix</keyword>
<evidence type="ECO:0000259" key="6">
    <source>
        <dbReference type="Pfam" id="PF01957"/>
    </source>
</evidence>
<feature type="transmembrane region" description="Helical" evidence="5">
    <location>
        <begin position="53"/>
        <end position="73"/>
    </location>
</feature>
<dbReference type="InterPro" id="IPR052165">
    <property type="entry name" value="Membrane_assoc_protease"/>
</dbReference>
<dbReference type="Gene3D" id="2.40.50.140">
    <property type="entry name" value="Nucleic acid-binding proteins"/>
    <property type="match status" value="1"/>
</dbReference>
<reference evidence="7 8" key="1">
    <citation type="journal article" date="2018" name="Aquat. Microb. Ecol.">
        <title>Gammaproteobacterial methanotrophs dominate.</title>
        <authorList>
            <person name="Rissanen A.J."/>
            <person name="Saarenheimo J."/>
            <person name="Tiirola M."/>
            <person name="Peura S."/>
            <person name="Aalto S.L."/>
            <person name="Karvinen A."/>
            <person name="Nykanen H."/>
        </authorList>
    </citation>
    <scope>NUCLEOTIDE SEQUENCE [LARGE SCALE GENOMIC DNA]</scope>
    <source>
        <strain evidence="7">AMbin10</strain>
    </source>
</reference>